<dbReference type="GO" id="GO:0005524">
    <property type="term" value="F:ATP binding"/>
    <property type="evidence" value="ECO:0007669"/>
    <property type="project" value="UniProtKB-UniRule"/>
</dbReference>
<keyword evidence="7 12" id="KW-0067">ATP-binding</keyword>
<dbReference type="InterPro" id="IPR003593">
    <property type="entry name" value="AAA+_ATPase"/>
</dbReference>
<evidence type="ECO:0000256" key="4">
    <source>
        <dbReference type="ARBA" id="ARBA00022490"/>
    </source>
</evidence>
<keyword evidence="8 12" id="KW-0931">ER-Golgi transport</keyword>
<dbReference type="AlphaFoldDB" id="A0A8H5BFZ9"/>
<evidence type="ECO:0000313" key="16">
    <source>
        <dbReference type="EMBL" id="KAF5322368.1"/>
    </source>
</evidence>
<feature type="compositionally biased region" description="Low complexity" evidence="13">
    <location>
        <begin position="1"/>
        <end position="11"/>
    </location>
</feature>
<accession>A0A8H5BFZ9</accession>
<keyword evidence="9 12" id="KW-0653">Protein transport</keyword>
<dbReference type="InterPro" id="IPR041569">
    <property type="entry name" value="AAA_lid_3"/>
</dbReference>
<evidence type="ECO:0000256" key="5">
    <source>
        <dbReference type="ARBA" id="ARBA00022737"/>
    </source>
</evidence>
<dbReference type="PROSITE" id="PS00674">
    <property type="entry name" value="AAA"/>
    <property type="match status" value="1"/>
</dbReference>
<dbReference type="InterPro" id="IPR027417">
    <property type="entry name" value="P-loop_NTPase"/>
</dbReference>
<evidence type="ECO:0000256" key="10">
    <source>
        <dbReference type="ARBA" id="ARBA00056429"/>
    </source>
</evidence>
<dbReference type="GO" id="GO:0006891">
    <property type="term" value="P:intra-Golgi vesicle-mediated transport"/>
    <property type="evidence" value="ECO:0007669"/>
    <property type="project" value="TreeGrafter"/>
</dbReference>
<feature type="domain" description="AAA+ ATPase" evidence="14">
    <location>
        <begin position="330"/>
        <end position="477"/>
    </location>
</feature>
<dbReference type="InterPro" id="IPR039812">
    <property type="entry name" value="Vesicle-fus_ATPase"/>
</dbReference>
<dbReference type="SMART" id="SM01073">
    <property type="entry name" value="CDC48_N"/>
    <property type="match status" value="1"/>
</dbReference>
<dbReference type="Gene3D" id="3.10.330.10">
    <property type="match status" value="1"/>
</dbReference>
<dbReference type="InterPro" id="IPR003960">
    <property type="entry name" value="ATPase_AAA_CS"/>
</dbReference>
<keyword evidence="12" id="KW-0378">Hydrolase</keyword>
<dbReference type="FunFam" id="3.40.50.300:FF:000166">
    <property type="entry name" value="vesicle-fusing ATPase isoform X1"/>
    <property type="match status" value="1"/>
</dbReference>
<dbReference type="PANTHER" id="PTHR23078">
    <property type="entry name" value="VESICULAR-FUSION PROTEIN NSF"/>
    <property type="match status" value="1"/>
</dbReference>
<dbReference type="OrthoDB" id="9982946at2759"/>
<keyword evidence="5" id="KW-0677">Repeat</keyword>
<dbReference type="Gene3D" id="2.40.40.20">
    <property type="match status" value="1"/>
</dbReference>
<dbReference type="GO" id="GO:0035494">
    <property type="term" value="P:SNARE complex disassembly"/>
    <property type="evidence" value="ECO:0007669"/>
    <property type="project" value="InterPro"/>
</dbReference>
<keyword evidence="6 12" id="KW-0547">Nucleotide-binding</keyword>
<evidence type="ECO:0000256" key="9">
    <source>
        <dbReference type="ARBA" id="ARBA00022927"/>
    </source>
</evidence>
<dbReference type="Pfam" id="PF00004">
    <property type="entry name" value="AAA"/>
    <property type="match status" value="2"/>
</dbReference>
<dbReference type="InterPro" id="IPR003338">
    <property type="entry name" value="CDC4_N-term_subdom"/>
</dbReference>
<dbReference type="Gene3D" id="3.40.50.300">
    <property type="entry name" value="P-loop containing nucleotide triphosphate hydrolases"/>
    <property type="match status" value="2"/>
</dbReference>
<evidence type="ECO:0000256" key="11">
    <source>
        <dbReference type="ARBA" id="ARBA00068637"/>
    </source>
</evidence>
<dbReference type="CDD" id="cd00009">
    <property type="entry name" value="AAA"/>
    <property type="match status" value="1"/>
</dbReference>
<evidence type="ECO:0000256" key="2">
    <source>
        <dbReference type="ARBA" id="ARBA00006914"/>
    </source>
</evidence>
<dbReference type="Gene3D" id="1.10.8.60">
    <property type="match status" value="2"/>
</dbReference>
<comment type="function">
    <text evidence="10 12">Required for vesicle-mediated transport. Catalyzes the fusion of transport vesicles within the Golgi cisternae. Is also required for transport from the endoplasmic reticulum to the Golgi stack. Seems to function as a fusion protein required for the delivery of cargo proteins to all compartments of the Golgi stack independent of vesicle origin.</text>
</comment>
<evidence type="ECO:0000256" key="3">
    <source>
        <dbReference type="ARBA" id="ARBA00022448"/>
    </source>
</evidence>
<dbReference type="FunFam" id="3.40.50.300:FF:000187">
    <property type="entry name" value="Vesicular-fusion ATPase SEC18"/>
    <property type="match status" value="1"/>
</dbReference>
<proteinExistence type="inferred from homology"/>
<evidence type="ECO:0000313" key="17">
    <source>
        <dbReference type="Proteomes" id="UP000567179"/>
    </source>
</evidence>
<dbReference type="GO" id="GO:0016887">
    <property type="term" value="F:ATP hydrolysis activity"/>
    <property type="evidence" value="ECO:0007669"/>
    <property type="project" value="InterPro"/>
</dbReference>
<dbReference type="CDD" id="cd19504">
    <property type="entry name" value="RecA-like_NSF-SEC18_r1-like"/>
    <property type="match status" value="1"/>
</dbReference>
<protein>
    <recommendedName>
        <fullName evidence="11 12">Vesicular-fusion protein SEC18</fullName>
    </recommendedName>
</protein>
<dbReference type="FunFam" id="2.40.40.20:FF:000012">
    <property type="entry name" value="Vesicle-fusing ATPase protein"/>
    <property type="match status" value="1"/>
</dbReference>
<evidence type="ECO:0000256" key="8">
    <source>
        <dbReference type="ARBA" id="ARBA00022892"/>
    </source>
</evidence>
<sequence length="824" mass="89846">MSFFRSSNNNNTPPPSTNAPYNRLPNEGADHSRTNTPRRQVPPSAQYAPPASGYNDPSGALFEKQGHGRKPPPPRSGGSYGVVSAPSDALALTNCLIVHPSDFNDGQHVLVNRSYALTVRHDNTEKLQPGAIGASAMQRQWIGLSLTGDQATVEPLPPPPHPSAPSYIGAIDIEVGFLRKGFEIAEVFNADDMARNFVKAFNGIVMSANEVIVFEFHGQNLKGTIKNVSVLELADEQRKGAPGGHRPPIRDGMGILFEKTDVTFMKAADSSIKIKSSAKKAPPNAILAPNFKFEDMGIGGLDTEFNEIFRRAFASRVFPPGLVEKLGIQHVKGIILHGPPGTGKTLIARQIGKMLNAREPKVVNGPEVLSKYVGASEENIRKLFADAEKEYKEKGDESGLHIIIFDELDAIFKQRGSTNNGTGVGDTVVNQLLSKMDGVDQLNNILIIGMTNRLDMIDEALLRPGRLEVHMEISLPDEHGRLQILNIHTAKMRTNKVMDPDVDLNELAQSTKNFSGAEIGGLIKSATSFAFNRHVKVGTMAGISDDVENLRVNRADFMRALEEVHPAFGVSEEELQQVIQNGIIHYDTIVDELLKSGELFVDQVRTSTRTPLVSILLHGPPGSGKTALGASIAQASEFPFIKLISPDNMVGYSEGQKVTAITKVFADSYKSPLSVVVVDNIERLIDWTPMGARFSNAILQALLVLFNRRPPKGRRLLIIATSSLRPILTDLGLSDTFDSELRVPPISSLRAMDHVLQGLELFPSDQHRKRALRMLEDAGFGGKDDLSPSLQIGIKKLLSIVEMARQEPDNVAERLTSALMGLRG</sequence>
<dbReference type="SMART" id="SM00382">
    <property type="entry name" value="AAA"/>
    <property type="match status" value="2"/>
</dbReference>
<reference evidence="16 17" key="1">
    <citation type="journal article" date="2020" name="ISME J.">
        <title>Uncovering the hidden diversity of litter-decomposition mechanisms in mushroom-forming fungi.</title>
        <authorList>
            <person name="Floudas D."/>
            <person name="Bentzer J."/>
            <person name="Ahren D."/>
            <person name="Johansson T."/>
            <person name="Persson P."/>
            <person name="Tunlid A."/>
        </authorList>
    </citation>
    <scope>NUCLEOTIDE SEQUENCE [LARGE SCALE GENOMIC DNA]</scope>
    <source>
        <strain evidence="16 17">CBS 101986</strain>
    </source>
</reference>
<name>A0A8H5BFZ9_9AGAR</name>
<dbReference type="SUPFAM" id="SSF54585">
    <property type="entry name" value="Cdc48 domain 2-like"/>
    <property type="match status" value="1"/>
</dbReference>
<gene>
    <name evidence="16" type="ORF">D9619_000590</name>
</gene>
<dbReference type="InterPro" id="IPR009010">
    <property type="entry name" value="Asp_de-COase-like_dom_sf"/>
</dbReference>
<dbReference type="SUPFAM" id="SSF50692">
    <property type="entry name" value="ADC-like"/>
    <property type="match status" value="1"/>
</dbReference>
<dbReference type="Proteomes" id="UP000567179">
    <property type="component" value="Unassembled WGS sequence"/>
</dbReference>
<dbReference type="GO" id="GO:0043001">
    <property type="term" value="P:Golgi to plasma membrane protein transport"/>
    <property type="evidence" value="ECO:0007669"/>
    <property type="project" value="TreeGrafter"/>
</dbReference>
<comment type="subcellular location">
    <subcellularLocation>
        <location evidence="1 12">Cytoplasm</location>
    </subcellularLocation>
</comment>
<organism evidence="16 17">
    <name type="scientific">Psilocybe cf. subviscida</name>
    <dbReference type="NCBI Taxonomy" id="2480587"/>
    <lineage>
        <taxon>Eukaryota</taxon>
        <taxon>Fungi</taxon>
        <taxon>Dikarya</taxon>
        <taxon>Basidiomycota</taxon>
        <taxon>Agaricomycotina</taxon>
        <taxon>Agaricomycetes</taxon>
        <taxon>Agaricomycetidae</taxon>
        <taxon>Agaricales</taxon>
        <taxon>Agaricineae</taxon>
        <taxon>Strophariaceae</taxon>
        <taxon>Psilocybe</taxon>
    </lineage>
</organism>
<dbReference type="EMBL" id="JAACJJ010000028">
    <property type="protein sequence ID" value="KAF5322368.1"/>
    <property type="molecule type" value="Genomic_DNA"/>
</dbReference>
<dbReference type="InterPro" id="IPR003959">
    <property type="entry name" value="ATPase_AAA_core"/>
</dbReference>
<dbReference type="InterPro" id="IPR029067">
    <property type="entry name" value="CDC48_domain_2-like_sf"/>
</dbReference>
<comment type="caution">
    <text evidence="16">The sequence shown here is derived from an EMBL/GenBank/DDBJ whole genome shotgun (WGS) entry which is preliminary data.</text>
</comment>
<evidence type="ECO:0000256" key="13">
    <source>
        <dbReference type="SAM" id="MobiDB-lite"/>
    </source>
</evidence>
<feature type="domain" description="AAA+ ATPase" evidence="14">
    <location>
        <begin position="611"/>
        <end position="747"/>
    </location>
</feature>
<dbReference type="PANTHER" id="PTHR23078:SF3">
    <property type="entry name" value="VESICLE-FUSING ATPASE"/>
    <property type="match status" value="1"/>
</dbReference>
<evidence type="ECO:0000256" key="1">
    <source>
        <dbReference type="ARBA" id="ARBA00004496"/>
    </source>
</evidence>
<dbReference type="FunFam" id="1.10.8.60:FF:000026">
    <property type="entry name" value="vesicle-fusing ATPase isoform X1"/>
    <property type="match status" value="1"/>
</dbReference>
<dbReference type="SUPFAM" id="SSF52540">
    <property type="entry name" value="P-loop containing nucleoside triphosphate hydrolases"/>
    <property type="match status" value="2"/>
</dbReference>
<evidence type="ECO:0000256" key="6">
    <source>
        <dbReference type="ARBA" id="ARBA00022741"/>
    </source>
</evidence>
<feature type="domain" description="CDC48 N-terminal subdomain" evidence="15">
    <location>
        <begin position="79"/>
        <end position="159"/>
    </location>
</feature>
<evidence type="ECO:0000256" key="12">
    <source>
        <dbReference type="RuleBase" id="RU367045"/>
    </source>
</evidence>
<dbReference type="GO" id="GO:0005795">
    <property type="term" value="C:Golgi stack"/>
    <property type="evidence" value="ECO:0007669"/>
    <property type="project" value="TreeGrafter"/>
</dbReference>
<keyword evidence="17" id="KW-1185">Reference proteome</keyword>
<dbReference type="Pfam" id="PF17862">
    <property type="entry name" value="AAA_lid_3"/>
    <property type="match status" value="1"/>
</dbReference>
<evidence type="ECO:0000259" key="14">
    <source>
        <dbReference type="SMART" id="SM00382"/>
    </source>
</evidence>
<evidence type="ECO:0000256" key="7">
    <source>
        <dbReference type="ARBA" id="ARBA00022840"/>
    </source>
</evidence>
<evidence type="ECO:0000259" key="15">
    <source>
        <dbReference type="SMART" id="SM01073"/>
    </source>
</evidence>
<comment type="similarity">
    <text evidence="2 12">Belongs to the AAA ATPase family.</text>
</comment>
<feature type="region of interest" description="Disordered" evidence="13">
    <location>
        <begin position="1"/>
        <end position="82"/>
    </location>
</feature>
<keyword evidence="3 12" id="KW-0813">Transport</keyword>
<keyword evidence="4 12" id="KW-0963">Cytoplasm</keyword>